<dbReference type="EMBL" id="CP017629">
    <property type="protein sequence ID" value="AOW30692.1"/>
    <property type="molecule type" value="Genomic_DNA"/>
</dbReference>
<name>A0A1D8PRC8_CANAL</name>
<reference evidence="7 8" key="3">
    <citation type="journal article" date="2013" name="Genome Biol.">
        <title>Assembly of a phased diploid Candida albicans genome facilitates allele-specific measurements and provides a simple model for repeat and indel structure.</title>
        <authorList>
            <person name="Muzzey D."/>
            <person name="Schwartz K."/>
            <person name="Weissman J.S."/>
            <person name="Sherlock G."/>
        </authorList>
    </citation>
    <scope>NUCLEOTIDE SEQUENCE [LARGE SCALE GENOMIC DNA]</scope>
    <source>
        <strain evidence="8">SC5314 / ATCC MYA-2876</strain>
    </source>
</reference>
<dbReference type="InterPro" id="IPR035969">
    <property type="entry name" value="Rab-GAP_TBC_sf"/>
</dbReference>
<dbReference type="SMART" id="SM00164">
    <property type="entry name" value="TBC"/>
    <property type="match status" value="1"/>
</dbReference>
<dbReference type="SUPFAM" id="SSF47923">
    <property type="entry name" value="Ypt/Rab-GAP domain of gyp1p"/>
    <property type="match status" value="2"/>
</dbReference>
<protein>
    <recommendedName>
        <fullName evidence="2">Oxidant-induced cell-cycle arrest protein 5</fullName>
    </recommendedName>
</protein>
<feature type="domain" description="Rab-GAP TBC" evidence="5">
    <location>
        <begin position="387"/>
        <end position="649"/>
    </location>
</feature>
<dbReference type="STRING" id="237561.A0A1D8PRC8"/>
<dbReference type="GO" id="GO:0005096">
    <property type="term" value="F:GTPase activator activity"/>
    <property type="evidence" value="ECO:0000318"/>
    <property type="project" value="GO_Central"/>
</dbReference>
<evidence type="ECO:0000259" key="5">
    <source>
        <dbReference type="PROSITE" id="PS50086"/>
    </source>
</evidence>
<evidence type="ECO:0000313" key="8">
    <source>
        <dbReference type="Proteomes" id="UP000000559"/>
    </source>
</evidence>
<dbReference type="VEuPathDB" id="FungiDB:C7_03490W_A"/>
<dbReference type="GeneID" id="3646245"/>
<dbReference type="FunCoup" id="A0A1D8PRC8">
    <property type="interactions" value="73"/>
</dbReference>
<dbReference type="Proteomes" id="UP000000559">
    <property type="component" value="Chromosome 7"/>
</dbReference>
<feature type="region of interest" description="Disordered" evidence="4">
    <location>
        <begin position="461"/>
        <end position="515"/>
    </location>
</feature>
<dbReference type="CGD" id="CAL0000185635">
    <property type="gene designation" value="GYP7"/>
</dbReference>
<sequence>MPTKRTLSSNEVELLYVKSKVCLHPSPSKKDNIAGFLTLSRPPRATNLEILLSYVPESQLSTEELKIYQQVDVEDLDLNLGSVNNINHDHHKQNKASTSRIVSKPSQSVLTGYAFNVQLSFIYSIQFRTPSHGYWYGSIVLNLQDGEKLPILFFHDNESPSSLKSQKLQNQRFDPFGNDGELYWGGLDFLKVLQQLINVQRSTIELSVYLVNPESNDLRNFAPFKEKQKVPEPSQEPFKLPDVAKFFNTAKWKVLSTVATLSAKTKNQVLDIIEDNAPKPIKDLVLQQPEVIKIGDEFDSARIYLAKWAQQVKEEAEQSQGAYMLDDKLFNKINRELNSTEMLTQEEINKTTRRNEITVQEWQGFFDFSGRLLITVDEVKSRIFHGGLNQDVRKEAWLFLLGVFPWDSSEDEREALRKSYETRYEELKLKWVNDDVKRNTEFWKDQKFRIEKDINRTDRNLDLFKNPKKRKENSDGSTTETTAATNTTDNGTNSDTTQTRESTPETPDEEDIDDEFDVSNIRNPHLYTMREILLTFNEYNENLGYVQGMTDLLSPLYVIIQDEVLVFWAFANFMERMERNFVRDQTGMKKQMNTLNKLLQFMLPKLYKHLEMCQSNDLFFFFRMLLVWFKRELHWDQVLTLWEILWTDYYSSQFHLFFALSILSDNERIIIQNLKQFDEVLKYMNDLSMKLHLNPLLIRSELLFLKFKRMLDIIDRDTSLNALRHDDPYRNGNATGTGSSENSNNGEIIGDELRELLRKDLVIQKEVERPEGVGGG</sequence>
<evidence type="ECO:0000256" key="4">
    <source>
        <dbReference type="SAM" id="MobiDB-lite"/>
    </source>
</evidence>
<dbReference type="eggNOG" id="KOG2197">
    <property type="taxonomic scope" value="Eukaryota"/>
</dbReference>
<feature type="compositionally biased region" description="Low complexity" evidence="4">
    <location>
        <begin position="475"/>
        <end position="505"/>
    </location>
</feature>
<feature type="compositionally biased region" description="Polar residues" evidence="4">
    <location>
        <begin position="732"/>
        <end position="746"/>
    </location>
</feature>
<keyword evidence="3" id="KW-0343">GTPase activation</keyword>
<dbReference type="Gene3D" id="2.30.29.230">
    <property type="match status" value="1"/>
</dbReference>
<dbReference type="InterPro" id="IPR000195">
    <property type="entry name" value="Rab-GAP-TBC_dom"/>
</dbReference>
<dbReference type="PANTHER" id="PTHR22957:SF502">
    <property type="entry name" value="SMALL G PROTEIN SIGNALING MODULATOR 2-RELATED"/>
    <property type="match status" value="1"/>
</dbReference>
<dbReference type="GO" id="GO:0032889">
    <property type="term" value="P:regulation of vacuole fusion, non-autophagic"/>
    <property type="evidence" value="ECO:0007669"/>
    <property type="project" value="EnsemblFungi"/>
</dbReference>
<keyword evidence="8" id="KW-1185">Reference proteome</keyword>
<dbReference type="PROSITE" id="PS50086">
    <property type="entry name" value="TBC_RABGAP"/>
    <property type="match status" value="1"/>
</dbReference>
<dbReference type="InParanoid" id="A0A1D8PRC8"/>
<dbReference type="GO" id="GO:0016192">
    <property type="term" value="P:vesicle-mediated transport"/>
    <property type="evidence" value="ECO:0007669"/>
    <property type="project" value="EnsemblFungi"/>
</dbReference>
<dbReference type="GO" id="GO:0005770">
    <property type="term" value="C:late endosome"/>
    <property type="evidence" value="ECO:0007669"/>
    <property type="project" value="EnsemblFungi"/>
</dbReference>
<accession>A0A1D8PRC8</accession>
<feature type="region of interest" description="Disordered" evidence="4">
    <location>
        <begin position="725"/>
        <end position="746"/>
    </location>
</feature>
<proteinExistence type="inferred from homology"/>
<feature type="compositionally biased region" description="Acidic residues" evidence="4">
    <location>
        <begin position="506"/>
        <end position="515"/>
    </location>
</feature>
<dbReference type="InterPro" id="IPR021935">
    <property type="entry name" value="SGSM1/2_RBD"/>
</dbReference>
<organism evidence="7 8">
    <name type="scientific">Candida albicans (strain SC5314 / ATCC MYA-2876)</name>
    <name type="common">Yeast</name>
    <dbReference type="NCBI Taxonomy" id="237561"/>
    <lineage>
        <taxon>Eukaryota</taxon>
        <taxon>Fungi</taxon>
        <taxon>Dikarya</taxon>
        <taxon>Ascomycota</taxon>
        <taxon>Saccharomycotina</taxon>
        <taxon>Pichiomycetes</taxon>
        <taxon>Debaryomycetaceae</taxon>
        <taxon>Candida/Lodderomyces clade</taxon>
        <taxon>Candida</taxon>
    </lineage>
</organism>
<dbReference type="Gene3D" id="1.10.8.270">
    <property type="entry name" value="putative rabgap domain of human tbc1 domain family member 14 like domains"/>
    <property type="match status" value="1"/>
</dbReference>
<evidence type="ECO:0000256" key="1">
    <source>
        <dbReference type="ARBA" id="ARBA00005521"/>
    </source>
</evidence>
<reference evidence="7 8" key="1">
    <citation type="journal article" date="2004" name="Proc. Natl. Acad. Sci. U.S.A.">
        <title>The diploid genome sequence of Candida albicans.</title>
        <authorList>
            <person name="Jones T."/>
            <person name="Federspiel N.A."/>
            <person name="Chibana H."/>
            <person name="Dungan J."/>
            <person name="Kalman S."/>
            <person name="Magee B.B."/>
            <person name="Newport G."/>
            <person name="Thorstenson Y.R."/>
            <person name="Agabian N."/>
            <person name="Magee P.T."/>
            <person name="Davis R.W."/>
            <person name="Scherer S."/>
        </authorList>
    </citation>
    <scope>NUCLEOTIDE SEQUENCE [LARGE SCALE GENOMIC DNA]</scope>
    <source>
        <strain evidence="8">SC5314 / ATCC MYA-2876</strain>
    </source>
</reference>
<reference evidence="7 8" key="2">
    <citation type="journal article" date="2007" name="Genome Biol.">
        <title>Assembly of the Candida albicans genome into sixteen supercontigs aligned on the eight chromosomes.</title>
        <authorList>
            <person name="van het Hoog M."/>
            <person name="Rast T.J."/>
            <person name="Martchenko M."/>
            <person name="Grindle S."/>
            <person name="Dignard D."/>
            <person name="Hogues H."/>
            <person name="Cuomo C."/>
            <person name="Berriman M."/>
            <person name="Scherer S."/>
            <person name="Magee B.B."/>
            <person name="Whiteway M."/>
            <person name="Chibana H."/>
            <person name="Nantel A."/>
            <person name="Magee P.T."/>
        </authorList>
    </citation>
    <scope>GENOME REANNOTATION</scope>
    <source>
        <strain evidence="8">SC5314 / ATCC MYA-2876</strain>
    </source>
</reference>
<dbReference type="SMR" id="A0A1D8PRC8"/>
<evidence type="ECO:0000313" key="6">
    <source>
        <dbReference type="CGD" id="CAL0000185635"/>
    </source>
</evidence>
<dbReference type="Gene3D" id="1.10.472.80">
    <property type="entry name" value="Ypt/Rab-GAP domain of gyp1p, domain 3"/>
    <property type="match status" value="1"/>
</dbReference>
<evidence type="ECO:0000313" key="7">
    <source>
        <dbReference type="EMBL" id="AOW30692.1"/>
    </source>
</evidence>
<dbReference type="AlphaFoldDB" id="A0A1D8PRC8"/>
<dbReference type="OrthoDB" id="10264062at2759"/>
<dbReference type="RefSeq" id="XP_712158.2">
    <property type="nucleotide sequence ID" value="XM_707065.2"/>
</dbReference>
<gene>
    <name evidence="6 7" type="primary">GYP7</name>
    <name evidence="7" type="ordered locus">CAALFM_C703490WA</name>
    <name evidence="6" type="ordered locus">orf19.13998</name>
</gene>
<evidence type="ECO:0000256" key="2">
    <source>
        <dbReference type="ARBA" id="ARBA00019144"/>
    </source>
</evidence>
<dbReference type="PANTHER" id="PTHR22957">
    <property type="entry name" value="TBC1 DOMAIN FAMILY MEMBER GTPASE-ACTIVATING PROTEIN"/>
    <property type="match status" value="1"/>
</dbReference>
<evidence type="ECO:0000256" key="3">
    <source>
        <dbReference type="ARBA" id="ARBA00022468"/>
    </source>
</evidence>
<comment type="similarity">
    <text evidence="1">Belongs to the OCA5 family.</text>
</comment>
<dbReference type="Pfam" id="PF12068">
    <property type="entry name" value="PH_RBD"/>
    <property type="match status" value="1"/>
</dbReference>
<dbReference type="KEGG" id="cal:CAALFM_C703490WA"/>
<dbReference type="Pfam" id="PF00566">
    <property type="entry name" value="RabGAP-TBC"/>
    <property type="match status" value="1"/>
</dbReference>